<dbReference type="EMBL" id="JARULZ010000001">
    <property type="protein sequence ID" value="MEH0633535.1"/>
    <property type="molecule type" value="Genomic_DNA"/>
</dbReference>
<gene>
    <name evidence="1" type="ORF">QBA35_09165</name>
</gene>
<sequence>MTNDGLLRRDLTAEDLVLFSGSLSQAALTTGDSHPGQGRRLLRISLDRLSSRNTAPLRVSVTGSTALTAAGAVRAKTPDQEEETDLLCEVRLAPFADDPAVSLLREVHGRNRDLVCRSVTC</sequence>
<dbReference type="Proteomes" id="UP001310290">
    <property type="component" value="Unassembled WGS sequence"/>
</dbReference>
<keyword evidence="2" id="KW-1185">Reference proteome</keyword>
<evidence type="ECO:0000313" key="1">
    <source>
        <dbReference type="EMBL" id="MEH0633535.1"/>
    </source>
</evidence>
<accession>A0ABU8AIM4</accession>
<comment type="caution">
    <text evidence="1">The sequence shown here is derived from an EMBL/GenBank/DDBJ whole genome shotgun (WGS) entry which is preliminary data.</text>
</comment>
<dbReference type="RefSeq" id="WP_334658241.1">
    <property type="nucleotide sequence ID" value="NZ_JARULZ010000001.1"/>
</dbReference>
<organism evidence="1 2">
    <name type="scientific">Streptomyces bottropensis</name>
    <dbReference type="NCBI Taxonomy" id="42235"/>
    <lineage>
        <taxon>Bacteria</taxon>
        <taxon>Bacillati</taxon>
        <taxon>Actinomycetota</taxon>
        <taxon>Actinomycetes</taxon>
        <taxon>Kitasatosporales</taxon>
        <taxon>Streptomycetaceae</taxon>
        <taxon>Streptomyces</taxon>
    </lineage>
</organism>
<protein>
    <submittedName>
        <fullName evidence="1">Uncharacterized protein</fullName>
    </submittedName>
</protein>
<proteinExistence type="predicted"/>
<reference evidence="1" key="1">
    <citation type="submission" date="2023-04" db="EMBL/GenBank/DDBJ databases">
        <title>Genomic diversity of scab-causing Streptomyces spp. in the province of Quebec, Canada.</title>
        <authorList>
            <person name="Biessy A."/>
            <person name="Cadieux M."/>
            <person name="Ciotola M."/>
            <person name="Filion M."/>
        </authorList>
    </citation>
    <scope>NUCLEOTIDE SEQUENCE</scope>
    <source>
        <strain evidence="1">B21-115</strain>
    </source>
</reference>
<evidence type="ECO:0000313" key="2">
    <source>
        <dbReference type="Proteomes" id="UP001310290"/>
    </source>
</evidence>
<name>A0ABU8AIM4_9ACTN</name>